<evidence type="ECO:0000313" key="3">
    <source>
        <dbReference type="EMBL" id="CAL8083860.1"/>
    </source>
</evidence>
<keyword evidence="2" id="KW-0472">Membrane</keyword>
<feature type="transmembrane region" description="Helical" evidence="2">
    <location>
        <begin position="30"/>
        <end position="48"/>
    </location>
</feature>
<name>A0ABP1PZP5_9HEXA</name>
<proteinExistence type="predicted"/>
<dbReference type="Proteomes" id="UP001642540">
    <property type="component" value="Unassembled WGS sequence"/>
</dbReference>
<feature type="transmembrane region" description="Helical" evidence="2">
    <location>
        <begin position="60"/>
        <end position="77"/>
    </location>
</feature>
<feature type="transmembrane region" description="Helical" evidence="2">
    <location>
        <begin position="7"/>
        <end position="24"/>
    </location>
</feature>
<reference evidence="3 4" key="1">
    <citation type="submission" date="2024-08" db="EMBL/GenBank/DDBJ databases">
        <authorList>
            <person name="Cucini C."/>
            <person name="Frati F."/>
        </authorList>
    </citation>
    <scope>NUCLEOTIDE SEQUENCE [LARGE SCALE GENOMIC DNA]</scope>
</reference>
<evidence type="ECO:0000256" key="2">
    <source>
        <dbReference type="SAM" id="Phobius"/>
    </source>
</evidence>
<feature type="region of interest" description="Disordered" evidence="1">
    <location>
        <begin position="178"/>
        <end position="223"/>
    </location>
</feature>
<keyword evidence="2" id="KW-0812">Transmembrane</keyword>
<keyword evidence="4" id="KW-1185">Reference proteome</keyword>
<gene>
    <name evidence="3" type="ORF">ODALV1_LOCUS5619</name>
</gene>
<accession>A0ABP1PZP5</accession>
<organism evidence="3 4">
    <name type="scientific">Orchesella dallaii</name>
    <dbReference type="NCBI Taxonomy" id="48710"/>
    <lineage>
        <taxon>Eukaryota</taxon>
        <taxon>Metazoa</taxon>
        <taxon>Ecdysozoa</taxon>
        <taxon>Arthropoda</taxon>
        <taxon>Hexapoda</taxon>
        <taxon>Collembola</taxon>
        <taxon>Entomobryomorpha</taxon>
        <taxon>Entomobryoidea</taxon>
        <taxon>Orchesellidae</taxon>
        <taxon>Orchesellinae</taxon>
        <taxon>Orchesella</taxon>
    </lineage>
</organism>
<protein>
    <submittedName>
        <fullName evidence="3">Uncharacterized protein</fullName>
    </submittedName>
</protein>
<evidence type="ECO:0000313" key="4">
    <source>
        <dbReference type="Proteomes" id="UP001642540"/>
    </source>
</evidence>
<sequence>MKYQRRASIFAKIDLFFSIAHIVLWNKGGMMGFFLIVIQSFSALHLAIAVEKKEIDECKCWMTFTIFISITYVNSEFPHLSCTLLHPDFTSFGCVFIAVFTVFKVFELAVVYEFIEEVKRYGTPITSVAAGTSQSQVVLPYVVATNLNTSTANPSGAPQSQIVLPNVVVTDLAPACPETQNQPSSVNILTPDLPPSYSQTRLQGGDESAELPPPSYDEVISSK</sequence>
<feature type="compositionally biased region" description="Polar residues" evidence="1">
    <location>
        <begin position="178"/>
        <end position="188"/>
    </location>
</feature>
<dbReference type="EMBL" id="CAXLJM020000017">
    <property type="protein sequence ID" value="CAL8083860.1"/>
    <property type="molecule type" value="Genomic_DNA"/>
</dbReference>
<keyword evidence="2" id="KW-1133">Transmembrane helix</keyword>
<feature type="transmembrane region" description="Helical" evidence="2">
    <location>
        <begin position="89"/>
        <end position="112"/>
    </location>
</feature>
<evidence type="ECO:0000256" key="1">
    <source>
        <dbReference type="SAM" id="MobiDB-lite"/>
    </source>
</evidence>
<comment type="caution">
    <text evidence="3">The sequence shown here is derived from an EMBL/GenBank/DDBJ whole genome shotgun (WGS) entry which is preliminary data.</text>
</comment>